<comment type="caution">
    <text evidence="1">The sequence shown here is derived from an EMBL/GenBank/DDBJ whole genome shotgun (WGS) entry which is preliminary data.</text>
</comment>
<evidence type="ECO:0008006" key="3">
    <source>
        <dbReference type="Google" id="ProtNLM"/>
    </source>
</evidence>
<evidence type="ECO:0000313" key="1">
    <source>
        <dbReference type="EMBL" id="KAA1397536.1"/>
    </source>
</evidence>
<dbReference type="EMBL" id="SDPQ02000002">
    <property type="protein sequence ID" value="KAA1397536.1"/>
    <property type="molecule type" value="Genomic_DNA"/>
</dbReference>
<proteinExistence type="predicted"/>
<sequence>MTSSFTGHIAGFGTSSGVRIVVGAWDASPFGPFADVMIEDAAGHRTLIAPRLTVADFVASTYTFDEVRIEPVSVESGDEWSVHTRSLQLRFRPGRRLWVGPLLGLVPPPLRRTATWAKVCDPVAARVMPGVRTYGSAGNGRTEWYAATDVRHLVSARATWEGEELGELSPVQPPVRFGFASAPGKPTLTTLTSYVRE</sequence>
<keyword evidence="2" id="KW-1185">Reference proteome</keyword>
<dbReference type="AlphaFoldDB" id="A0A5M4FEH1"/>
<dbReference type="RefSeq" id="WP_149688986.1">
    <property type="nucleotide sequence ID" value="NZ_SDPQ02000002.1"/>
</dbReference>
<accession>A0A5M4FEH1</accession>
<dbReference type="OrthoDB" id="3571220at2"/>
<evidence type="ECO:0000313" key="2">
    <source>
        <dbReference type="Proteomes" id="UP000380867"/>
    </source>
</evidence>
<protein>
    <recommendedName>
        <fullName evidence="3">DUF2071 domain-containing protein</fullName>
    </recommendedName>
</protein>
<dbReference type="Proteomes" id="UP000380867">
    <property type="component" value="Unassembled WGS sequence"/>
</dbReference>
<name>A0A5M4FEH1_9ACTN</name>
<gene>
    <name evidence="1" type="ORF">ESP70_009185</name>
</gene>
<organism evidence="1 2">
    <name type="scientific">Aeromicrobium ginsengisoli</name>
    <dbReference type="NCBI Taxonomy" id="363867"/>
    <lineage>
        <taxon>Bacteria</taxon>
        <taxon>Bacillati</taxon>
        <taxon>Actinomycetota</taxon>
        <taxon>Actinomycetes</taxon>
        <taxon>Propionibacteriales</taxon>
        <taxon>Nocardioidaceae</taxon>
        <taxon>Aeromicrobium</taxon>
    </lineage>
</organism>
<reference evidence="1" key="1">
    <citation type="submission" date="2019-09" db="EMBL/GenBank/DDBJ databases">
        <authorList>
            <person name="Li J."/>
        </authorList>
    </citation>
    <scope>NUCLEOTIDE SEQUENCE [LARGE SCALE GENOMIC DNA]</scope>
    <source>
        <strain evidence="1">JCM 14732</strain>
    </source>
</reference>